<dbReference type="EMBL" id="JASCZI010061163">
    <property type="protein sequence ID" value="MED6137864.1"/>
    <property type="molecule type" value="Genomic_DNA"/>
</dbReference>
<reference evidence="1 2" key="1">
    <citation type="journal article" date="2023" name="Plants (Basel)">
        <title>Bridging the Gap: Combining Genomics and Transcriptomics Approaches to Understand Stylosanthes scabra, an Orphan Legume from the Brazilian Caatinga.</title>
        <authorList>
            <person name="Ferreira-Neto J.R.C."/>
            <person name="da Silva M.D."/>
            <person name="Binneck E."/>
            <person name="de Melo N.F."/>
            <person name="da Silva R.H."/>
            <person name="de Melo A.L.T.M."/>
            <person name="Pandolfi V."/>
            <person name="Bustamante F.O."/>
            <person name="Brasileiro-Vidal A.C."/>
            <person name="Benko-Iseppon A.M."/>
        </authorList>
    </citation>
    <scope>NUCLEOTIDE SEQUENCE [LARGE SCALE GENOMIC DNA]</scope>
    <source>
        <tissue evidence="1">Leaves</tissue>
    </source>
</reference>
<dbReference type="Proteomes" id="UP001341840">
    <property type="component" value="Unassembled WGS sequence"/>
</dbReference>
<evidence type="ECO:0000313" key="1">
    <source>
        <dbReference type="EMBL" id="MED6137864.1"/>
    </source>
</evidence>
<keyword evidence="2" id="KW-1185">Reference proteome</keyword>
<accession>A0ABU6SP07</accession>
<organism evidence="1 2">
    <name type="scientific">Stylosanthes scabra</name>
    <dbReference type="NCBI Taxonomy" id="79078"/>
    <lineage>
        <taxon>Eukaryota</taxon>
        <taxon>Viridiplantae</taxon>
        <taxon>Streptophyta</taxon>
        <taxon>Embryophyta</taxon>
        <taxon>Tracheophyta</taxon>
        <taxon>Spermatophyta</taxon>
        <taxon>Magnoliopsida</taxon>
        <taxon>eudicotyledons</taxon>
        <taxon>Gunneridae</taxon>
        <taxon>Pentapetalae</taxon>
        <taxon>rosids</taxon>
        <taxon>fabids</taxon>
        <taxon>Fabales</taxon>
        <taxon>Fabaceae</taxon>
        <taxon>Papilionoideae</taxon>
        <taxon>50 kb inversion clade</taxon>
        <taxon>dalbergioids sensu lato</taxon>
        <taxon>Dalbergieae</taxon>
        <taxon>Pterocarpus clade</taxon>
        <taxon>Stylosanthes</taxon>
    </lineage>
</organism>
<gene>
    <name evidence="1" type="ORF">PIB30_118902</name>
</gene>
<sequence length="107" mass="11529">MRASIHEFMILIINKVAAEDREALEVAVVEDDEQMLEVGVDKALVEVGDERMVAAVVVTEDLVVEVVVHSQMSQVVAAVEDQVVVEDGGGGDACWGFCPVFIINTSN</sequence>
<name>A0ABU6SP07_9FABA</name>
<evidence type="ECO:0000313" key="2">
    <source>
        <dbReference type="Proteomes" id="UP001341840"/>
    </source>
</evidence>
<protein>
    <submittedName>
        <fullName evidence="1">Uncharacterized protein</fullName>
    </submittedName>
</protein>
<comment type="caution">
    <text evidence="1">The sequence shown here is derived from an EMBL/GenBank/DDBJ whole genome shotgun (WGS) entry which is preliminary data.</text>
</comment>
<proteinExistence type="predicted"/>